<feature type="non-terminal residue" evidence="1">
    <location>
        <position position="74"/>
    </location>
</feature>
<sequence length="74" mass="8494">ATIHDTVMWDPSTCSRPSDSSTTGHQQSWSEVVRRSLLNGETSPPRLRLQNRFTTLRQQLKKDFGNMVAFDFPE</sequence>
<name>A0ACB9WLU0_CHAAC</name>
<dbReference type="EMBL" id="CM043798">
    <property type="protein sequence ID" value="KAI4814643.1"/>
    <property type="molecule type" value="Genomic_DNA"/>
</dbReference>
<comment type="caution">
    <text evidence="1">The sequence shown here is derived from an EMBL/GenBank/DDBJ whole genome shotgun (WGS) entry which is preliminary data.</text>
</comment>
<protein>
    <submittedName>
        <fullName evidence="1">Uncharacterized protein</fullName>
    </submittedName>
</protein>
<accession>A0ACB9WLU0</accession>
<evidence type="ECO:0000313" key="2">
    <source>
        <dbReference type="Proteomes" id="UP001057452"/>
    </source>
</evidence>
<dbReference type="Proteomes" id="UP001057452">
    <property type="component" value="Chromosome 14"/>
</dbReference>
<organism evidence="1 2">
    <name type="scientific">Chaenocephalus aceratus</name>
    <name type="common">Blackfin icefish</name>
    <name type="synonym">Chaenichthys aceratus</name>
    <dbReference type="NCBI Taxonomy" id="36190"/>
    <lineage>
        <taxon>Eukaryota</taxon>
        <taxon>Metazoa</taxon>
        <taxon>Chordata</taxon>
        <taxon>Craniata</taxon>
        <taxon>Vertebrata</taxon>
        <taxon>Euteleostomi</taxon>
        <taxon>Actinopterygii</taxon>
        <taxon>Neopterygii</taxon>
        <taxon>Teleostei</taxon>
        <taxon>Neoteleostei</taxon>
        <taxon>Acanthomorphata</taxon>
        <taxon>Eupercaria</taxon>
        <taxon>Perciformes</taxon>
        <taxon>Notothenioidei</taxon>
        <taxon>Channichthyidae</taxon>
        <taxon>Chaenocephalus</taxon>
    </lineage>
</organism>
<evidence type="ECO:0000313" key="1">
    <source>
        <dbReference type="EMBL" id="KAI4814643.1"/>
    </source>
</evidence>
<reference evidence="1" key="1">
    <citation type="submission" date="2022-05" db="EMBL/GenBank/DDBJ databases">
        <title>Chromosome-level genome of Chaenocephalus aceratus.</title>
        <authorList>
            <person name="Park H."/>
        </authorList>
    </citation>
    <scope>NUCLEOTIDE SEQUENCE</scope>
    <source>
        <strain evidence="1">KU_202001</strain>
    </source>
</reference>
<gene>
    <name evidence="1" type="ORF">KUCAC02_003831</name>
</gene>
<keyword evidence="2" id="KW-1185">Reference proteome</keyword>
<proteinExistence type="predicted"/>
<feature type="non-terminal residue" evidence="1">
    <location>
        <position position="1"/>
    </location>
</feature>